<proteinExistence type="predicted"/>
<name>A0AA36DTN6_CYLNA</name>
<keyword evidence="2" id="KW-1185">Reference proteome</keyword>
<accession>A0AA36DTN6</accession>
<comment type="caution">
    <text evidence="1">The sequence shown here is derived from an EMBL/GenBank/DDBJ whole genome shotgun (WGS) entry which is preliminary data.</text>
</comment>
<sequence>MSLFKPLENEEDIRGSRVMLGRHKRTRRHSSLRRRLRSRTYITRKEQSYDLLQNSTYSYLVVSDFFLILTSQLICAPNFSSACLNPLTFSI</sequence>
<dbReference type="AlphaFoldDB" id="A0AA36DTN6"/>
<dbReference type="Proteomes" id="UP001176961">
    <property type="component" value="Unassembled WGS sequence"/>
</dbReference>
<dbReference type="EMBL" id="CATQJL010000112">
    <property type="protein sequence ID" value="CAJ0593495.1"/>
    <property type="molecule type" value="Genomic_DNA"/>
</dbReference>
<gene>
    <name evidence="1" type="ORF">CYNAS_LOCUS5478</name>
</gene>
<evidence type="ECO:0000313" key="2">
    <source>
        <dbReference type="Proteomes" id="UP001176961"/>
    </source>
</evidence>
<reference evidence="1" key="1">
    <citation type="submission" date="2023-07" db="EMBL/GenBank/DDBJ databases">
        <authorList>
            <consortium name="CYATHOMIX"/>
        </authorList>
    </citation>
    <scope>NUCLEOTIDE SEQUENCE</scope>
    <source>
        <strain evidence="1">N/A</strain>
    </source>
</reference>
<organism evidence="1 2">
    <name type="scientific">Cylicocyclus nassatus</name>
    <name type="common">Nematode worm</name>
    <dbReference type="NCBI Taxonomy" id="53992"/>
    <lineage>
        <taxon>Eukaryota</taxon>
        <taxon>Metazoa</taxon>
        <taxon>Ecdysozoa</taxon>
        <taxon>Nematoda</taxon>
        <taxon>Chromadorea</taxon>
        <taxon>Rhabditida</taxon>
        <taxon>Rhabditina</taxon>
        <taxon>Rhabditomorpha</taxon>
        <taxon>Strongyloidea</taxon>
        <taxon>Strongylidae</taxon>
        <taxon>Cylicocyclus</taxon>
    </lineage>
</organism>
<protein>
    <submittedName>
        <fullName evidence="1">Uncharacterized protein</fullName>
    </submittedName>
</protein>
<evidence type="ECO:0000313" key="1">
    <source>
        <dbReference type="EMBL" id="CAJ0593495.1"/>
    </source>
</evidence>